<dbReference type="InterPro" id="IPR011041">
    <property type="entry name" value="Quinoprot_gluc/sorb_DH_b-prop"/>
</dbReference>
<dbReference type="GO" id="GO:0046872">
    <property type="term" value="F:metal ion binding"/>
    <property type="evidence" value="ECO:0007669"/>
    <property type="project" value="UniProtKB-KW"/>
</dbReference>
<evidence type="ECO:0000313" key="8">
    <source>
        <dbReference type="Proteomes" id="UP000319976"/>
    </source>
</evidence>
<dbReference type="EMBL" id="CP036316">
    <property type="protein sequence ID" value="QDT64795.1"/>
    <property type="molecule type" value="Genomic_DNA"/>
</dbReference>
<dbReference type="NCBIfam" id="TIGR02603">
    <property type="entry name" value="CxxCH_TIGR02603"/>
    <property type="match status" value="1"/>
</dbReference>
<dbReference type="SUPFAM" id="SSF48371">
    <property type="entry name" value="ARM repeat"/>
    <property type="match status" value="1"/>
</dbReference>
<evidence type="ECO:0000313" key="7">
    <source>
        <dbReference type="EMBL" id="QDT64795.1"/>
    </source>
</evidence>
<dbReference type="AlphaFoldDB" id="A0A517T8U5"/>
<proteinExistence type="predicted"/>
<reference evidence="7 8" key="1">
    <citation type="submission" date="2019-02" db="EMBL/GenBank/DDBJ databases">
        <title>Deep-cultivation of Planctomycetes and their phenomic and genomic characterization uncovers novel biology.</title>
        <authorList>
            <person name="Wiegand S."/>
            <person name="Jogler M."/>
            <person name="Boedeker C."/>
            <person name="Pinto D."/>
            <person name="Vollmers J."/>
            <person name="Rivas-Marin E."/>
            <person name="Kohn T."/>
            <person name="Peeters S.H."/>
            <person name="Heuer A."/>
            <person name="Rast P."/>
            <person name="Oberbeckmann S."/>
            <person name="Bunk B."/>
            <person name="Jeske O."/>
            <person name="Meyerdierks A."/>
            <person name="Storesund J.E."/>
            <person name="Kallscheuer N."/>
            <person name="Luecker S."/>
            <person name="Lage O.M."/>
            <person name="Pohl T."/>
            <person name="Merkel B.J."/>
            <person name="Hornburger P."/>
            <person name="Mueller R.-W."/>
            <person name="Bruemmer F."/>
            <person name="Labrenz M."/>
            <person name="Spormann A.M."/>
            <person name="Op den Camp H."/>
            <person name="Overmann J."/>
            <person name="Amann R."/>
            <person name="Jetten M.S.M."/>
            <person name="Mascher T."/>
            <person name="Medema M.H."/>
            <person name="Devos D.P."/>
            <person name="Kaster A.-K."/>
            <person name="Ovreas L."/>
            <person name="Rohde M."/>
            <person name="Galperin M.Y."/>
            <person name="Jogler C."/>
        </authorList>
    </citation>
    <scope>NUCLEOTIDE SEQUENCE [LARGE SCALE GENOMIC DNA]</scope>
    <source>
        <strain evidence="7 8">V22</strain>
    </source>
</reference>
<dbReference type="Gene3D" id="1.10.760.10">
    <property type="entry name" value="Cytochrome c-like domain"/>
    <property type="match status" value="1"/>
</dbReference>
<dbReference type="OrthoDB" id="223239at2"/>
<evidence type="ECO:0000259" key="6">
    <source>
        <dbReference type="PROSITE" id="PS51007"/>
    </source>
</evidence>
<gene>
    <name evidence="7" type="ORF">V22_20380</name>
</gene>
<keyword evidence="1 4" id="KW-0349">Heme</keyword>
<dbReference type="PANTHER" id="PTHR33546:SF1">
    <property type="entry name" value="LARGE, MULTIFUNCTIONAL SECRETED PROTEIN"/>
    <property type="match status" value="1"/>
</dbReference>
<dbReference type="InterPro" id="IPR011989">
    <property type="entry name" value="ARM-like"/>
</dbReference>
<dbReference type="SUPFAM" id="SSF46626">
    <property type="entry name" value="Cytochrome c"/>
    <property type="match status" value="1"/>
</dbReference>
<dbReference type="SUPFAM" id="SSF50952">
    <property type="entry name" value="Soluble quinoprotein glucose dehydrogenase"/>
    <property type="match status" value="1"/>
</dbReference>
<accession>A0A517T8U5</accession>
<dbReference type="PROSITE" id="PS51007">
    <property type="entry name" value="CYTC"/>
    <property type="match status" value="1"/>
</dbReference>
<dbReference type="InterPro" id="IPR011042">
    <property type="entry name" value="6-blade_b-propeller_TolB-like"/>
</dbReference>
<keyword evidence="2 4" id="KW-0479">Metal-binding</keyword>
<dbReference type="InterPro" id="IPR013427">
    <property type="entry name" value="Haem-bd_dom_put"/>
</dbReference>
<dbReference type="Gene3D" id="1.25.10.10">
    <property type="entry name" value="Leucine-rich Repeat Variant"/>
    <property type="match status" value="1"/>
</dbReference>
<name>A0A517T8U5_9PLAN</name>
<dbReference type="GO" id="GO:0020037">
    <property type="term" value="F:heme binding"/>
    <property type="evidence" value="ECO:0007669"/>
    <property type="project" value="InterPro"/>
</dbReference>
<evidence type="ECO:0000256" key="1">
    <source>
        <dbReference type="ARBA" id="ARBA00022617"/>
    </source>
</evidence>
<evidence type="ECO:0000256" key="2">
    <source>
        <dbReference type="ARBA" id="ARBA00022723"/>
    </source>
</evidence>
<dbReference type="NCBIfam" id="TIGR02604">
    <property type="entry name" value="Piru_Ver_Nterm"/>
    <property type="match status" value="1"/>
</dbReference>
<feature type="region of interest" description="Disordered" evidence="5">
    <location>
        <begin position="375"/>
        <end position="395"/>
    </location>
</feature>
<feature type="domain" description="Cytochrome c" evidence="6">
    <location>
        <begin position="968"/>
        <end position="1099"/>
    </location>
</feature>
<evidence type="ECO:0000256" key="5">
    <source>
        <dbReference type="SAM" id="MobiDB-lite"/>
    </source>
</evidence>
<dbReference type="GO" id="GO:0009055">
    <property type="term" value="F:electron transfer activity"/>
    <property type="evidence" value="ECO:0007669"/>
    <property type="project" value="InterPro"/>
</dbReference>
<sequence length="1099" mass="122455">MILQASEICTRFTMITRITAMAVMFWTLSGPSKADSASGIQVPEGFEVTQYADDDLASDVFCMTTDSQGRIVVSGPGYIRILIDRDDDGRADTYRQFADGPRYGAQGLCFDGNDLIAVGDQGVLRYRNANGDDRADGPPEVLFPVKTGGEHHTHAIRRGADGWWYLIAGNYAEIDESDINTPASPIRDPEAGVLMRISPDFQQREVIAHGFRNAYDFAFNSVGDIFTYDSDGERDVTLPWYRPTRVFHVTTGSHAGFVSRSWKHPNYFPTMPPVIAELGRGSPCGVEVYQHHQFPPKYRDAVFVLDWTFGRVVALPLSEDGSSYKAEPILFAEPVGSVGFAPTDITVGPDGSLYISVGGRGTRGSIYRIRYGSPATDKPVASPPDSPMTECLAAPQPQSSWSRENWLPIANRFDASDFLVAAMDRDRPSHQRVRALQILSEVHDGIDALAAGRFTDEQEPEARVRAAAATAYLSHAEGLLDHNLVEVFLSDSSPLVVRCTLEQLNHITEAGDLLDWREVIADSFSSTDDGVRAAAMFAVARMEPTDRIPFINAGARLEPSGRLTAILAHLVREPDIQVNHFAIASDVIANQSASFEDRLLATRLAQLALGDVGPRADVAPVFDGFAPQHRISRFRSQLRPFFNRIVDAYPTDHPDLNRELLRLIAMLRPGSQYAIDTVLWEVTEDSHPTDDIVSLITVAQLPAKRIEPQTQEIASILLDLDRKIRERNLNIDLNWDARLGELIASLMQRDIDQQQTLLARTAFGRPEHMVFVEQMDLDGQLLAAHDFARTIFDDPNNYPWTPDVIGLLAKAHIPNLNSYLRPCLSDYGLRDAALIAMSEQAEPQDHDDFVQGLKSRAEEVVSSSAFALLQLPTNQNRDEQLALLSAFRQLEASHGDSEVRDALVMRLRENHGVTHGYQTRLGNQRSQSDALARWENFLHSKYSVEKIEADDRWAHIRNRLRDQSWPEGDVDAGRVIYEKRACVRCHNGRRALGPNLAGITKRFSRENLFQAIVEPDRDISSRYQGTTIVTENGEVLSGLIVYESADGLILRDARNQTYRVVTDEIEERRPMQNSLMPGKLLDGLSTQALADLEAYLKTL</sequence>
<dbReference type="KEGG" id="chya:V22_20380"/>
<dbReference type="PANTHER" id="PTHR33546">
    <property type="entry name" value="LARGE, MULTIFUNCTIONAL SECRETED PROTEIN-RELATED"/>
    <property type="match status" value="1"/>
</dbReference>
<keyword evidence="3 4" id="KW-0408">Iron</keyword>
<organism evidence="7 8">
    <name type="scientific">Calycomorphotria hydatis</name>
    <dbReference type="NCBI Taxonomy" id="2528027"/>
    <lineage>
        <taxon>Bacteria</taxon>
        <taxon>Pseudomonadati</taxon>
        <taxon>Planctomycetota</taxon>
        <taxon>Planctomycetia</taxon>
        <taxon>Planctomycetales</taxon>
        <taxon>Planctomycetaceae</taxon>
        <taxon>Calycomorphotria</taxon>
    </lineage>
</organism>
<keyword evidence="8" id="KW-1185">Reference proteome</keyword>
<dbReference type="Pfam" id="PF23500">
    <property type="entry name" value="DUF7133"/>
    <property type="match status" value="1"/>
</dbReference>
<dbReference type="InterPro" id="IPR036909">
    <property type="entry name" value="Cyt_c-like_dom_sf"/>
</dbReference>
<dbReference type="InterPro" id="IPR055557">
    <property type="entry name" value="DUF7133"/>
</dbReference>
<dbReference type="InterPro" id="IPR009056">
    <property type="entry name" value="Cyt_c-like_dom"/>
</dbReference>
<protein>
    <recommendedName>
        <fullName evidence="6">Cytochrome c domain-containing protein</fullName>
    </recommendedName>
</protein>
<evidence type="ECO:0000256" key="3">
    <source>
        <dbReference type="ARBA" id="ARBA00023004"/>
    </source>
</evidence>
<evidence type="ECO:0000256" key="4">
    <source>
        <dbReference type="PROSITE-ProRule" id="PRU00433"/>
    </source>
</evidence>
<dbReference type="Proteomes" id="UP000319976">
    <property type="component" value="Chromosome"/>
</dbReference>
<dbReference type="InterPro" id="IPR013428">
    <property type="entry name" value="Membrane-bound_put_N"/>
</dbReference>
<dbReference type="Gene3D" id="2.120.10.30">
    <property type="entry name" value="TolB, C-terminal domain"/>
    <property type="match status" value="1"/>
</dbReference>
<dbReference type="InterPro" id="IPR016024">
    <property type="entry name" value="ARM-type_fold"/>
</dbReference>